<name>A0A5B9WH62_9BACT</name>
<dbReference type="PANTHER" id="PTHR47237">
    <property type="entry name" value="SLL0310 PROTEIN"/>
    <property type="match status" value="1"/>
</dbReference>
<dbReference type="KEGG" id="agv:OJF2_78860"/>
<dbReference type="Pfam" id="PF13508">
    <property type="entry name" value="Acetyltransf_7"/>
    <property type="match status" value="1"/>
</dbReference>
<reference evidence="2 3" key="1">
    <citation type="submission" date="2019-08" db="EMBL/GenBank/DDBJ databases">
        <title>Deep-cultivation of Planctomycetes and their phenomic and genomic characterization uncovers novel biology.</title>
        <authorList>
            <person name="Wiegand S."/>
            <person name="Jogler M."/>
            <person name="Boedeker C."/>
            <person name="Pinto D."/>
            <person name="Vollmers J."/>
            <person name="Rivas-Marin E."/>
            <person name="Kohn T."/>
            <person name="Peeters S.H."/>
            <person name="Heuer A."/>
            <person name="Rast P."/>
            <person name="Oberbeckmann S."/>
            <person name="Bunk B."/>
            <person name="Jeske O."/>
            <person name="Meyerdierks A."/>
            <person name="Storesund J.E."/>
            <person name="Kallscheuer N."/>
            <person name="Luecker S."/>
            <person name="Lage O.M."/>
            <person name="Pohl T."/>
            <person name="Merkel B.J."/>
            <person name="Hornburger P."/>
            <person name="Mueller R.-W."/>
            <person name="Bruemmer F."/>
            <person name="Labrenz M."/>
            <person name="Spormann A.M."/>
            <person name="Op den Camp H."/>
            <person name="Overmann J."/>
            <person name="Amann R."/>
            <person name="Jetten M.S.M."/>
            <person name="Mascher T."/>
            <person name="Medema M.H."/>
            <person name="Devos D.P."/>
            <person name="Kaster A.-K."/>
            <person name="Ovreas L."/>
            <person name="Rohde M."/>
            <person name="Galperin M.Y."/>
            <person name="Jogler C."/>
        </authorList>
    </citation>
    <scope>NUCLEOTIDE SEQUENCE [LARGE SCALE GENOMIC DNA]</scope>
    <source>
        <strain evidence="2 3">OJF2</strain>
        <plasmid evidence="3">pojf2_1</plasmid>
    </source>
</reference>
<dbReference type="CDD" id="cd04301">
    <property type="entry name" value="NAT_SF"/>
    <property type="match status" value="1"/>
</dbReference>
<dbReference type="EMBL" id="CP042998">
    <property type="protein sequence ID" value="QEH39271.1"/>
    <property type="molecule type" value="Genomic_DNA"/>
</dbReference>
<dbReference type="GO" id="GO:0016747">
    <property type="term" value="F:acyltransferase activity, transferring groups other than amino-acyl groups"/>
    <property type="evidence" value="ECO:0007669"/>
    <property type="project" value="InterPro"/>
</dbReference>
<dbReference type="Pfam" id="PF18014">
    <property type="entry name" value="Acetyltransf_18"/>
    <property type="match status" value="1"/>
</dbReference>
<gene>
    <name evidence="2" type="ORF">OJF2_78860</name>
</gene>
<dbReference type="PANTHER" id="PTHR47237:SF2">
    <property type="entry name" value="BLL4206 PROTEIN"/>
    <property type="match status" value="1"/>
</dbReference>
<protein>
    <submittedName>
        <fullName evidence="2">Putative acetyltransferase</fullName>
    </submittedName>
</protein>
<evidence type="ECO:0000259" key="1">
    <source>
        <dbReference type="PROSITE" id="PS51186"/>
    </source>
</evidence>
<keyword evidence="2" id="KW-0614">Plasmid</keyword>
<dbReference type="InterPro" id="IPR000182">
    <property type="entry name" value="GNAT_dom"/>
</dbReference>
<feature type="domain" description="N-acetyltransferase" evidence="1">
    <location>
        <begin position="2"/>
        <end position="146"/>
    </location>
</feature>
<geneLocation type="plasmid" evidence="3">
    <name>pojf2_1</name>
</geneLocation>
<sequence>MLDIRPMTIGDLALGRRLVAQAGWNQLEADWRRQMELQPDGGFVAELDGVGVGTVTTCRFGPVAWIAMMLVDEAYRGRGIGRALMVRALESLNANGVRSVRLDATPLGRPLYESLGFVAEATFDRYRGVLPPAAEQSGEPMARKADPLDLDAAIALDREVTGTDRGRLIRSLADEHPDSLRVAGEPGRVAGFLLSRPGRSARQIGPCLGDERAGPALLADARSRYAGEAVILDVPAANAPAAAQVRSWGLRAERELLRMGRGPRVAEDPRRIWAGSGPEKG</sequence>
<dbReference type="SUPFAM" id="SSF55729">
    <property type="entry name" value="Acyl-CoA N-acyltransferases (Nat)"/>
    <property type="match status" value="1"/>
</dbReference>
<evidence type="ECO:0000313" key="2">
    <source>
        <dbReference type="EMBL" id="QEH39271.1"/>
    </source>
</evidence>
<dbReference type="PROSITE" id="PS51186">
    <property type="entry name" value="GNAT"/>
    <property type="match status" value="1"/>
</dbReference>
<keyword evidence="2" id="KW-0808">Transferase</keyword>
<proteinExistence type="predicted"/>
<organism evidence="2 3">
    <name type="scientific">Aquisphaera giovannonii</name>
    <dbReference type="NCBI Taxonomy" id="406548"/>
    <lineage>
        <taxon>Bacteria</taxon>
        <taxon>Pseudomonadati</taxon>
        <taxon>Planctomycetota</taxon>
        <taxon>Planctomycetia</taxon>
        <taxon>Isosphaerales</taxon>
        <taxon>Isosphaeraceae</taxon>
        <taxon>Aquisphaera</taxon>
    </lineage>
</organism>
<evidence type="ECO:0000313" key="3">
    <source>
        <dbReference type="Proteomes" id="UP000324233"/>
    </source>
</evidence>
<dbReference type="InterPro" id="IPR052729">
    <property type="entry name" value="Acyl/Acetyltrans_Enzymes"/>
</dbReference>
<dbReference type="Gene3D" id="3.40.630.30">
    <property type="match status" value="1"/>
</dbReference>
<dbReference type="OrthoDB" id="8453373at2"/>
<dbReference type="AlphaFoldDB" id="A0A5B9WH62"/>
<keyword evidence="3" id="KW-1185">Reference proteome</keyword>
<dbReference type="InterPro" id="IPR016181">
    <property type="entry name" value="Acyl_CoA_acyltransferase"/>
</dbReference>
<accession>A0A5B9WH62</accession>
<dbReference type="Gene3D" id="3.40.630.90">
    <property type="match status" value="1"/>
</dbReference>
<dbReference type="Proteomes" id="UP000324233">
    <property type="component" value="Plasmid pOJF2_1"/>
</dbReference>
<dbReference type="InterPro" id="IPR041496">
    <property type="entry name" value="YitH/HolE_GNAT"/>
</dbReference>